<evidence type="ECO:0000313" key="3">
    <source>
        <dbReference type="Proteomes" id="UP000278807"/>
    </source>
</evidence>
<keyword evidence="1" id="KW-0812">Transmembrane</keyword>
<name>A0A3P7S4H8_RODNA</name>
<evidence type="ECO:0000313" key="2">
    <source>
        <dbReference type="EMBL" id="VDO01951.1"/>
    </source>
</evidence>
<sequence length="116" mass="13600">MQVFLFLQTQLFVFRCFRSGFLLILLLSKPFSFSLLLLLCRRIRVKLRFFSTSRSITTTCRQLSKHSKVQCITYTFSSTRHASHTLTSFSMPYLGRPALPVVQSPQKTFPQLRQWC</sequence>
<dbReference type="AlphaFoldDB" id="A0A3P7S4H8"/>
<reference evidence="2 3" key="1">
    <citation type="submission" date="2018-11" db="EMBL/GenBank/DDBJ databases">
        <authorList>
            <consortium name="Pathogen Informatics"/>
        </authorList>
    </citation>
    <scope>NUCLEOTIDE SEQUENCE [LARGE SCALE GENOMIC DNA]</scope>
</reference>
<feature type="transmembrane region" description="Helical" evidence="1">
    <location>
        <begin position="20"/>
        <end position="40"/>
    </location>
</feature>
<keyword evidence="1" id="KW-1133">Transmembrane helix</keyword>
<organism evidence="2 3">
    <name type="scientific">Rodentolepis nana</name>
    <name type="common">Dwarf tapeworm</name>
    <name type="synonym">Hymenolepis nana</name>
    <dbReference type="NCBI Taxonomy" id="102285"/>
    <lineage>
        <taxon>Eukaryota</taxon>
        <taxon>Metazoa</taxon>
        <taxon>Spiralia</taxon>
        <taxon>Lophotrochozoa</taxon>
        <taxon>Platyhelminthes</taxon>
        <taxon>Cestoda</taxon>
        <taxon>Eucestoda</taxon>
        <taxon>Cyclophyllidea</taxon>
        <taxon>Hymenolepididae</taxon>
        <taxon>Rodentolepis</taxon>
    </lineage>
</organism>
<protein>
    <submittedName>
        <fullName evidence="2">Uncharacterized protein</fullName>
    </submittedName>
</protein>
<gene>
    <name evidence="2" type="ORF">HNAJ_LOCUS6091</name>
</gene>
<dbReference type="Proteomes" id="UP000278807">
    <property type="component" value="Unassembled WGS sequence"/>
</dbReference>
<keyword evidence="3" id="KW-1185">Reference proteome</keyword>
<evidence type="ECO:0000256" key="1">
    <source>
        <dbReference type="SAM" id="Phobius"/>
    </source>
</evidence>
<dbReference type="EMBL" id="UZAE01006029">
    <property type="protein sequence ID" value="VDO01951.1"/>
    <property type="molecule type" value="Genomic_DNA"/>
</dbReference>
<keyword evidence="1" id="KW-0472">Membrane</keyword>
<accession>A0A3P7S4H8</accession>
<proteinExistence type="predicted"/>